<dbReference type="CDD" id="cd03221">
    <property type="entry name" value="ABCF_EF-3"/>
    <property type="match status" value="2"/>
</dbReference>
<dbReference type="InterPro" id="IPR003439">
    <property type="entry name" value="ABC_transporter-like_ATP-bd"/>
</dbReference>
<keyword evidence="2 4" id="KW-0067">ATP-binding</keyword>
<feature type="domain" description="ABC transporter" evidence="3">
    <location>
        <begin position="319"/>
        <end position="522"/>
    </location>
</feature>
<protein>
    <submittedName>
        <fullName evidence="4">ABC-F family ATP-binding cassette domain-containing protein</fullName>
    </submittedName>
</protein>
<proteinExistence type="predicted"/>
<dbReference type="Pfam" id="PF00005">
    <property type="entry name" value="ABC_tran"/>
    <property type="match status" value="2"/>
</dbReference>
<dbReference type="EMBL" id="JABBNI010000007">
    <property type="protein sequence ID" value="NMM61672.1"/>
    <property type="molecule type" value="Genomic_DNA"/>
</dbReference>
<dbReference type="FunFam" id="3.40.50.300:FF:000011">
    <property type="entry name" value="Putative ABC transporter ATP-binding component"/>
    <property type="match status" value="1"/>
</dbReference>
<keyword evidence="1" id="KW-0547">Nucleotide-binding</keyword>
<dbReference type="InterPro" id="IPR027417">
    <property type="entry name" value="P-loop_NTPase"/>
</dbReference>
<dbReference type="PROSITE" id="PS50893">
    <property type="entry name" value="ABC_TRANSPORTER_2"/>
    <property type="match status" value="2"/>
</dbReference>
<gene>
    <name evidence="4" type="ORF">HBE96_02990</name>
</gene>
<dbReference type="PANTHER" id="PTHR42855">
    <property type="entry name" value="ABC TRANSPORTER ATP-BINDING SUBUNIT"/>
    <property type="match status" value="1"/>
</dbReference>
<dbReference type="InterPro" id="IPR003593">
    <property type="entry name" value="AAA+_ATPase"/>
</dbReference>
<dbReference type="PROSITE" id="PS00211">
    <property type="entry name" value="ABC_TRANSPORTER_1"/>
    <property type="match status" value="2"/>
</dbReference>
<evidence type="ECO:0000256" key="2">
    <source>
        <dbReference type="ARBA" id="ARBA00022840"/>
    </source>
</evidence>
<dbReference type="Gene3D" id="3.40.50.300">
    <property type="entry name" value="P-loop containing nucleotide triphosphate hydrolases"/>
    <property type="match status" value="2"/>
</dbReference>
<dbReference type="Proteomes" id="UP000537131">
    <property type="component" value="Unassembled WGS sequence"/>
</dbReference>
<dbReference type="InterPro" id="IPR017871">
    <property type="entry name" value="ABC_transporter-like_CS"/>
</dbReference>
<organism evidence="4 5">
    <name type="scientific">Clostridium muellerianum</name>
    <dbReference type="NCBI Taxonomy" id="2716538"/>
    <lineage>
        <taxon>Bacteria</taxon>
        <taxon>Bacillati</taxon>
        <taxon>Bacillota</taxon>
        <taxon>Clostridia</taxon>
        <taxon>Eubacteriales</taxon>
        <taxon>Clostridiaceae</taxon>
        <taxon>Clostridium</taxon>
    </lineage>
</organism>
<accession>A0A7Y0EE01</accession>
<evidence type="ECO:0000256" key="1">
    <source>
        <dbReference type="ARBA" id="ARBA00022741"/>
    </source>
</evidence>
<dbReference type="FunFam" id="3.40.50.300:FF:000905">
    <property type="entry name" value="Heme ABC transporter ATP-binding protein"/>
    <property type="match status" value="1"/>
</dbReference>
<dbReference type="PANTHER" id="PTHR42855:SF2">
    <property type="entry name" value="DRUG RESISTANCE ABC TRANSPORTER,ATP-BINDING PROTEIN"/>
    <property type="match status" value="1"/>
</dbReference>
<dbReference type="InterPro" id="IPR051309">
    <property type="entry name" value="ABCF_ATPase"/>
</dbReference>
<dbReference type="GO" id="GO:0005524">
    <property type="term" value="F:ATP binding"/>
    <property type="evidence" value="ECO:0007669"/>
    <property type="project" value="UniProtKB-KW"/>
</dbReference>
<dbReference type="RefSeq" id="WP_169296283.1">
    <property type="nucleotide sequence ID" value="NZ_JABBNI010000007.1"/>
</dbReference>
<dbReference type="SMART" id="SM00382">
    <property type="entry name" value="AAA"/>
    <property type="match status" value="2"/>
</dbReference>
<evidence type="ECO:0000313" key="5">
    <source>
        <dbReference type="Proteomes" id="UP000537131"/>
    </source>
</evidence>
<dbReference type="Pfam" id="PF12848">
    <property type="entry name" value="ABC_tran_Xtn"/>
    <property type="match status" value="1"/>
</dbReference>
<evidence type="ECO:0000259" key="3">
    <source>
        <dbReference type="PROSITE" id="PS50893"/>
    </source>
</evidence>
<evidence type="ECO:0000313" key="4">
    <source>
        <dbReference type="EMBL" id="NMM61672.1"/>
    </source>
</evidence>
<comment type="caution">
    <text evidence="4">The sequence shown here is derived from an EMBL/GenBank/DDBJ whole genome shotgun (WGS) entry which is preliminary data.</text>
</comment>
<feature type="domain" description="ABC transporter" evidence="3">
    <location>
        <begin position="4"/>
        <end position="258"/>
    </location>
</feature>
<keyword evidence="5" id="KW-1185">Reference proteome</keyword>
<sequence length="522" mass="60191">MSILKIQNMSHSFGDRILFNNVSFRLLKGEHIGLIGANGEGKSTFMKIINNEILPDCGTIEWNSKFNIGYMDQLVDLKEGITAMNFLKKAFINLFNIENRINDLYIKLGNMDIEEMNKSLNKISTLQEILDKSDFYSINSKIQGVAAGLGINEFLYKDVSDLSGGQRTKVLLAKLLLEKPDILLLDEPTNHLDEKHIEWLRNYLSNYESAFILICHDNSFLNGVVNIVYHLEHKVLTRYEGNYDYFVKLYEIRKQQRIIEYKEQQNKITKLEEYIRKNKVKTSTAKQAKAREKQLNKIEKIEIKKEIIKPHFNFKSIKMPENIIFKTSNLIIGYDKPLSKPLNLSMKRGQKIVITGANGLGKTTLLKSLLGLLRPINGKVILSDYKKIGYFEQEIMGDNTNSVLYEVWNTFPNFTQTEVRSSLAKCGLTRRHIDSSINLLSGGEQARVRLCKLINKPTNVLVLDEPTNHLDIYAKDELKRALKEYDGSIILVCHEPEFYRDIATDVWSCEDWRYSNKGFSTF</sequence>
<dbReference type="InterPro" id="IPR032781">
    <property type="entry name" value="ABC_tran_Xtn"/>
</dbReference>
<dbReference type="GO" id="GO:0016887">
    <property type="term" value="F:ATP hydrolysis activity"/>
    <property type="evidence" value="ECO:0007669"/>
    <property type="project" value="InterPro"/>
</dbReference>
<reference evidence="4 5" key="1">
    <citation type="submission" date="2020-06" db="EMBL/GenBank/DDBJ databases">
        <title>Complete Genome Sequence of Clostridium muelleri sp. nov. P21T, an Acid-Alcohol Producing Acetogen Isolated from Old Hay.</title>
        <authorList>
            <person name="Duncan K.E."/>
            <person name="Tanner R.S."/>
        </authorList>
    </citation>
    <scope>NUCLEOTIDE SEQUENCE [LARGE SCALE GENOMIC DNA]</scope>
    <source>
        <strain evidence="4 5">P21</strain>
    </source>
</reference>
<dbReference type="AlphaFoldDB" id="A0A7Y0EE01"/>
<dbReference type="SUPFAM" id="SSF52540">
    <property type="entry name" value="P-loop containing nucleoside triphosphate hydrolases"/>
    <property type="match status" value="2"/>
</dbReference>
<name>A0A7Y0EE01_9CLOT</name>